<dbReference type="Proteomes" id="UP001501470">
    <property type="component" value="Unassembled WGS sequence"/>
</dbReference>
<keyword evidence="4" id="KW-0804">Transcription</keyword>
<evidence type="ECO:0000313" key="8">
    <source>
        <dbReference type="Proteomes" id="UP001501470"/>
    </source>
</evidence>
<dbReference type="SUPFAM" id="SSF46894">
    <property type="entry name" value="C-terminal effector domain of the bipartite response regulators"/>
    <property type="match status" value="1"/>
</dbReference>
<comment type="similarity">
    <text evidence="1">Belongs to the AfsR/DnrI/RedD regulatory family.</text>
</comment>
<dbReference type="Pfam" id="PF03704">
    <property type="entry name" value="BTAD"/>
    <property type="match status" value="1"/>
</dbReference>
<evidence type="ECO:0000256" key="2">
    <source>
        <dbReference type="ARBA" id="ARBA00023015"/>
    </source>
</evidence>
<dbReference type="EMBL" id="BAAAQD010000015">
    <property type="protein sequence ID" value="GAA1539507.1"/>
    <property type="molecule type" value="Genomic_DNA"/>
</dbReference>
<name>A0ABN2BHC6_9ACTN</name>
<evidence type="ECO:0000313" key="7">
    <source>
        <dbReference type="EMBL" id="GAA1539507.1"/>
    </source>
</evidence>
<dbReference type="InterPro" id="IPR001867">
    <property type="entry name" value="OmpR/PhoB-type_DNA-bd"/>
</dbReference>
<keyword evidence="3" id="KW-0238">DNA-binding</keyword>
<dbReference type="Gene3D" id="1.25.40.10">
    <property type="entry name" value="Tetratricopeptide repeat domain"/>
    <property type="match status" value="1"/>
</dbReference>
<gene>
    <name evidence="7" type="ORF">GCM10009827_068480</name>
</gene>
<sequence>MIAIGLLGPIEIRVDGQAVPVGGPGRRAITAALALERGAVVPVHQLVDSIWPDAPPATAVTKVQGHIWALRRELARAGGCPASGALQTQAPGYRLDAGTARTDLATFTGLTAEAARHPGPDGAATRIGLLQRALELWRGPAFGDVPAPAIQAAAAGLEERRMCALEDLAEALLALRRYDEAVSTMDALVLRQPFRERAWECLMRGHLGGGRPAAALGAYHEIRRLFADELGIVPGQRLRTLAGAIQRDQGR</sequence>
<dbReference type="CDD" id="cd15831">
    <property type="entry name" value="BTAD"/>
    <property type="match status" value="1"/>
</dbReference>
<proteinExistence type="inferred from homology"/>
<accession>A0ABN2BHC6</accession>
<evidence type="ECO:0000256" key="3">
    <source>
        <dbReference type="ARBA" id="ARBA00023125"/>
    </source>
</evidence>
<evidence type="ECO:0008006" key="9">
    <source>
        <dbReference type="Google" id="ProtNLM"/>
    </source>
</evidence>
<protein>
    <recommendedName>
        <fullName evidence="9">DNA-binding SARP family transcriptional activator</fullName>
    </recommendedName>
</protein>
<evidence type="ECO:0000259" key="6">
    <source>
        <dbReference type="SMART" id="SM01043"/>
    </source>
</evidence>
<dbReference type="Gene3D" id="1.10.10.10">
    <property type="entry name" value="Winged helix-like DNA-binding domain superfamily/Winged helix DNA-binding domain"/>
    <property type="match status" value="1"/>
</dbReference>
<keyword evidence="2" id="KW-0805">Transcription regulation</keyword>
<keyword evidence="8" id="KW-1185">Reference proteome</keyword>
<feature type="domain" description="OmpR/PhoB-type" evidence="5">
    <location>
        <begin position="16"/>
        <end position="95"/>
    </location>
</feature>
<dbReference type="PANTHER" id="PTHR35807">
    <property type="entry name" value="TRANSCRIPTIONAL REGULATOR REDD-RELATED"/>
    <property type="match status" value="1"/>
</dbReference>
<dbReference type="SUPFAM" id="SSF48452">
    <property type="entry name" value="TPR-like"/>
    <property type="match status" value="1"/>
</dbReference>
<dbReference type="PANTHER" id="PTHR35807:SF1">
    <property type="entry name" value="TRANSCRIPTIONAL REGULATOR REDD"/>
    <property type="match status" value="1"/>
</dbReference>
<dbReference type="InterPro" id="IPR011990">
    <property type="entry name" value="TPR-like_helical_dom_sf"/>
</dbReference>
<dbReference type="InterPro" id="IPR016032">
    <property type="entry name" value="Sig_transdc_resp-reg_C-effctor"/>
</dbReference>
<organism evidence="7 8">
    <name type="scientific">Dactylosporangium maewongense</name>
    <dbReference type="NCBI Taxonomy" id="634393"/>
    <lineage>
        <taxon>Bacteria</taxon>
        <taxon>Bacillati</taxon>
        <taxon>Actinomycetota</taxon>
        <taxon>Actinomycetes</taxon>
        <taxon>Micromonosporales</taxon>
        <taxon>Micromonosporaceae</taxon>
        <taxon>Dactylosporangium</taxon>
    </lineage>
</organism>
<feature type="domain" description="Bacterial transcriptional activator" evidence="6">
    <location>
        <begin position="102"/>
        <end position="246"/>
    </location>
</feature>
<reference evidence="7 8" key="1">
    <citation type="journal article" date="2019" name="Int. J. Syst. Evol. Microbiol.">
        <title>The Global Catalogue of Microorganisms (GCM) 10K type strain sequencing project: providing services to taxonomists for standard genome sequencing and annotation.</title>
        <authorList>
            <consortium name="The Broad Institute Genomics Platform"/>
            <consortium name="The Broad Institute Genome Sequencing Center for Infectious Disease"/>
            <person name="Wu L."/>
            <person name="Ma J."/>
        </authorList>
    </citation>
    <scope>NUCLEOTIDE SEQUENCE [LARGE SCALE GENOMIC DNA]</scope>
    <source>
        <strain evidence="7 8">JCM 15933</strain>
    </source>
</reference>
<evidence type="ECO:0000259" key="5">
    <source>
        <dbReference type="SMART" id="SM00862"/>
    </source>
</evidence>
<dbReference type="RefSeq" id="WP_344506514.1">
    <property type="nucleotide sequence ID" value="NZ_BAAAQD010000015.1"/>
</dbReference>
<comment type="caution">
    <text evidence="7">The sequence shown here is derived from an EMBL/GenBank/DDBJ whole genome shotgun (WGS) entry which is preliminary data.</text>
</comment>
<evidence type="ECO:0000256" key="1">
    <source>
        <dbReference type="ARBA" id="ARBA00005820"/>
    </source>
</evidence>
<evidence type="ECO:0000256" key="4">
    <source>
        <dbReference type="ARBA" id="ARBA00023163"/>
    </source>
</evidence>
<dbReference type="SMART" id="SM00862">
    <property type="entry name" value="Trans_reg_C"/>
    <property type="match status" value="1"/>
</dbReference>
<dbReference type="InterPro" id="IPR005158">
    <property type="entry name" value="BTAD"/>
</dbReference>
<dbReference type="InterPro" id="IPR051677">
    <property type="entry name" value="AfsR-DnrI-RedD_regulator"/>
</dbReference>
<dbReference type="InterPro" id="IPR036388">
    <property type="entry name" value="WH-like_DNA-bd_sf"/>
</dbReference>
<dbReference type="SMART" id="SM01043">
    <property type="entry name" value="BTAD"/>
    <property type="match status" value="1"/>
</dbReference>